<keyword evidence="4" id="KW-1185">Reference proteome</keyword>
<dbReference type="OrthoDB" id="594443at2"/>
<dbReference type="RefSeq" id="WP_090251074.1">
    <property type="nucleotide sequence ID" value="NZ_FPAS01000005.1"/>
</dbReference>
<dbReference type="PANTHER" id="PTHR42208:SF1">
    <property type="entry name" value="HEAVY METAL TRANSPORTER"/>
    <property type="match status" value="1"/>
</dbReference>
<proteinExistence type="predicted"/>
<reference evidence="3 4" key="1">
    <citation type="submission" date="2016-10" db="EMBL/GenBank/DDBJ databases">
        <authorList>
            <person name="de Groot N.N."/>
        </authorList>
    </citation>
    <scope>NUCLEOTIDE SEQUENCE [LARGE SCALE GENOMIC DNA]</scope>
    <source>
        <strain evidence="3 4">CGMCC 1.7005</strain>
    </source>
</reference>
<evidence type="ECO:0000256" key="1">
    <source>
        <dbReference type="SAM" id="Phobius"/>
    </source>
</evidence>
<feature type="transmembrane region" description="Helical" evidence="1">
    <location>
        <begin position="156"/>
        <end position="177"/>
    </location>
</feature>
<dbReference type="AlphaFoldDB" id="A0A1I7B936"/>
<protein>
    <recommendedName>
        <fullName evidence="2">Urease accessory protein UreH-like transmembrane domain-containing protein</fullName>
    </recommendedName>
</protein>
<keyword evidence="1" id="KW-0812">Transmembrane</keyword>
<name>A0A1I7B936_9FLAO</name>
<evidence type="ECO:0000313" key="4">
    <source>
        <dbReference type="Proteomes" id="UP000236454"/>
    </source>
</evidence>
<keyword evidence="1" id="KW-1133">Transmembrane helix</keyword>
<dbReference type="EMBL" id="FPAS01000005">
    <property type="protein sequence ID" value="SFT83716.1"/>
    <property type="molecule type" value="Genomic_DNA"/>
</dbReference>
<feature type="transmembrane region" description="Helical" evidence="1">
    <location>
        <begin position="41"/>
        <end position="62"/>
    </location>
</feature>
<accession>A0A1I7B936</accession>
<sequence length="235" mass="25642">MLWTALTLGLISNLHCLGMCGPIALALPVGNMQPLQKFISIFTYNFGRITVYTLLGLVLGFFGSSLKLIGFLQGFSILAGIALILIGLSEFGILKFKLQHVGFKALNQLKGKFAQLLQKRSLDAFFMMGIFNGLLPCGMVYSALIASLVMGSVQGGATYMFLYGIGTLPVMFFLPFFKSFFHFKAKRYLKILIPASFILIGGLLVLRGANLGIPYMSPALQEQIGVLPANQINCH</sequence>
<dbReference type="Pfam" id="PF13386">
    <property type="entry name" value="DsbD_2"/>
    <property type="match status" value="1"/>
</dbReference>
<feature type="transmembrane region" description="Helical" evidence="1">
    <location>
        <begin position="6"/>
        <end position="29"/>
    </location>
</feature>
<evidence type="ECO:0000313" key="3">
    <source>
        <dbReference type="EMBL" id="SFT83716.1"/>
    </source>
</evidence>
<organism evidence="3 4">
    <name type="scientific">Lishizhenia tianjinensis</name>
    <dbReference type="NCBI Taxonomy" id="477690"/>
    <lineage>
        <taxon>Bacteria</taxon>
        <taxon>Pseudomonadati</taxon>
        <taxon>Bacteroidota</taxon>
        <taxon>Flavobacteriia</taxon>
        <taxon>Flavobacteriales</taxon>
        <taxon>Crocinitomicaceae</taxon>
        <taxon>Lishizhenia</taxon>
    </lineage>
</organism>
<gene>
    <name evidence="3" type="ORF">SAMN05216474_2588</name>
</gene>
<evidence type="ECO:0000259" key="2">
    <source>
        <dbReference type="Pfam" id="PF13386"/>
    </source>
</evidence>
<feature type="domain" description="Urease accessory protein UreH-like transmembrane" evidence="2">
    <location>
        <begin position="4"/>
        <end position="202"/>
    </location>
</feature>
<dbReference type="PANTHER" id="PTHR42208">
    <property type="entry name" value="HEAVY METAL TRANSPORTER-RELATED"/>
    <property type="match status" value="1"/>
</dbReference>
<keyword evidence="1" id="KW-0472">Membrane</keyword>
<feature type="transmembrane region" description="Helical" evidence="1">
    <location>
        <begin position="68"/>
        <end position="88"/>
    </location>
</feature>
<feature type="transmembrane region" description="Helical" evidence="1">
    <location>
        <begin position="189"/>
        <end position="209"/>
    </location>
</feature>
<dbReference type="Proteomes" id="UP000236454">
    <property type="component" value="Unassembled WGS sequence"/>
</dbReference>
<dbReference type="InterPro" id="IPR039447">
    <property type="entry name" value="UreH-like_TM_dom"/>
</dbReference>
<feature type="transmembrane region" description="Helical" evidence="1">
    <location>
        <begin position="125"/>
        <end position="150"/>
    </location>
</feature>
<dbReference type="STRING" id="477690.SAMN05216474_2588"/>